<organism evidence="2 3">
    <name type="scientific">Musa acuminata subsp. malaccensis</name>
    <name type="common">Wild banana</name>
    <name type="synonym">Musa malaccensis</name>
    <dbReference type="NCBI Taxonomy" id="214687"/>
    <lineage>
        <taxon>Eukaryota</taxon>
        <taxon>Viridiplantae</taxon>
        <taxon>Streptophyta</taxon>
        <taxon>Embryophyta</taxon>
        <taxon>Tracheophyta</taxon>
        <taxon>Spermatophyta</taxon>
        <taxon>Magnoliopsida</taxon>
        <taxon>Liliopsida</taxon>
        <taxon>Zingiberales</taxon>
        <taxon>Musaceae</taxon>
        <taxon>Musa</taxon>
    </lineage>
</organism>
<dbReference type="EMBL" id="HG996473">
    <property type="protein sequence ID" value="CAG1855938.1"/>
    <property type="molecule type" value="Genomic_DNA"/>
</dbReference>
<sequence>MAASMRQLQRVANRIVGARNMCALPQKSPLSSSEELMRLEQQCSAHTYHPIPMVFSEAKSTLISYLRILLLIRSVMF</sequence>
<dbReference type="InParanoid" id="A0A804JTD7"/>
<dbReference type="Gramene" id="Ma07_t07860.1">
    <property type="protein sequence ID" value="Ma07_p07860.1"/>
    <property type="gene ID" value="Ma07_g07860"/>
</dbReference>
<protein>
    <submittedName>
        <fullName evidence="1">(wild Malaysian banana) hypothetical protein</fullName>
    </submittedName>
</protein>
<name>A0A804JTD7_MUSAM</name>
<dbReference type="AlphaFoldDB" id="A0A804JTD7"/>
<accession>A0A804JTD7</accession>
<reference evidence="1" key="1">
    <citation type="submission" date="2021-03" db="EMBL/GenBank/DDBJ databases">
        <authorList>
            <consortium name="Genoscope - CEA"/>
            <person name="William W."/>
        </authorList>
    </citation>
    <scope>NUCLEOTIDE SEQUENCE</scope>
    <source>
        <strain evidence="1">Doubled-haploid Pahang</strain>
    </source>
</reference>
<gene>
    <name evidence="1" type="ORF">GSMUA_47000.1</name>
</gene>
<evidence type="ECO:0000313" key="1">
    <source>
        <dbReference type="EMBL" id="CAG1855938.1"/>
    </source>
</evidence>
<dbReference type="EnsemblPlants" id="Ma07_t07860.1">
    <property type="protein sequence ID" value="Ma07_p07860.1"/>
    <property type="gene ID" value="Ma07_g07860"/>
</dbReference>
<evidence type="ECO:0000313" key="3">
    <source>
        <dbReference type="Proteomes" id="UP000012960"/>
    </source>
</evidence>
<keyword evidence="3" id="KW-1185">Reference proteome</keyword>
<reference evidence="2" key="2">
    <citation type="submission" date="2021-05" db="UniProtKB">
        <authorList>
            <consortium name="EnsemblPlants"/>
        </authorList>
    </citation>
    <scope>IDENTIFICATION</scope>
    <source>
        <strain evidence="2">subsp. malaccensis</strain>
    </source>
</reference>
<proteinExistence type="predicted"/>
<evidence type="ECO:0000313" key="2">
    <source>
        <dbReference type="EnsemblPlants" id="Ma07_p07860.1"/>
    </source>
</evidence>
<dbReference type="Proteomes" id="UP000012960">
    <property type="component" value="Unplaced"/>
</dbReference>